<keyword evidence="3" id="KW-1185">Reference proteome</keyword>
<dbReference type="AlphaFoldDB" id="A0A923HS64"/>
<sequence>MLKPILFVTSLTLSILPGLSSAQNNFTSTEGIQKSCALQEKQNFNHGTSNADKQSQVICRDIALLKQVARWVDQLKVSPNRDFTSRDFDTMVRKEITYIRQQLGASRKTLEKMQLKPNEGLMIEPAQWQLDLNGDSKISPWEKYFFAVVKPGERPFTMSMPSDDPNYYQEHFNLQAKFQVDQSDVYWALAYHQFFEGFTNLILSFQIDMSDRRQMRIKMIDPVSLQKSHALIGAGLATSERMRQSLLAETDDQDEWIPNPNQKNHVFPLAMDQAAFNIWGKFLGETIPLWNGKTILAPPSNAGGMLGSTAKMCPPNQGLNVATLFKRAPTYFDSSLSVRYACMSVDKDHPASQLAKMAEEALEQGRNNPKSPEWSFVRYFYWVN</sequence>
<evidence type="ECO:0000313" key="2">
    <source>
        <dbReference type="EMBL" id="MBC3882335.1"/>
    </source>
</evidence>
<dbReference type="EMBL" id="JACOFZ010000005">
    <property type="protein sequence ID" value="MBC3882335.1"/>
    <property type="molecule type" value="Genomic_DNA"/>
</dbReference>
<name>A0A923HS64_9BURK</name>
<accession>A0A923HS64</accession>
<protein>
    <submittedName>
        <fullName evidence="2">Uncharacterized protein</fullName>
    </submittedName>
</protein>
<dbReference type="RefSeq" id="WP_186916958.1">
    <property type="nucleotide sequence ID" value="NZ_JACOFZ010000005.1"/>
</dbReference>
<feature type="signal peptide" evidence="1">
    <location>
        <begin position="1"/>
        <end position="22"/>
    </location>
</feature>
<proteinExistence type="predicted"/>
<reference evidence="2" key="1">
    <citation type="submission" date="2020-08" db="EMBL/GenBank/DDBJ databases">
        <title>Novel species isolated from subtropical streams in China.</title>
        <authorList>
            <person name="Lu H."/>
        </authorList>
    </citation>
    <scope>NUCLEOTIDE SEQUENCE</scope>
    <source>
        <strain evidence="2">LX22W</strain>
    </source>
</reference>
<dbReference type="Proteomes" id="UP000627446">
    <property type="component" value="Unassembled WGS sequence"/>
</dbReference>
<evidence type="ECO:0000256" key="1">
    <source>
        <dbReference type="SAM" id="SignalP"/>
    </source>
</evidence>
<organism evidence="2 3">
    <name type="scientific">Undibacterium nitidum</name>
    <dbReference type="NCBI Taxonomy" id="2762298"/>
    <lineage>
        <taxon>Bacteria</taxon>
        <taxon>Pseudomonadati</taxon>
        <taxon>Pseudomonadota</taxon>
        <taxon>Betaproteobacteria</taxon>
        <taxon>Burkholderiales</taxon>
        <taxon>Oxalobacteraceae</taxon>
        <taxon>Undibacterium</taxon>
    </lineage>
</organism>
<feature type="chain" id="PRO_5036943687" evidence="1">
    <location>
        <begin position="23"/>
        <end position="384"/>
    </location>
</feature>
<evidence type="ECO:0000313" key="3">
    <source>
        <dbReference type="Proteomes" id="UP000627446"/>
    </source>
</evidence>
<gene>
    <name evidence="2" type="ORF">H8K36_13165</name>
</gene>
<keyword evidence="1" id="KW-0732">Signal</keyword>
<comment type="caution">
    <text evidence="2">The sequence shown here is derived from an EMBL/GenBank/DDBJ whole genome shotgun (WGS) entry which is preliminary data.</text>
</comment>